<evidence type="ECO:0000259" key="1">
    <source>
        <dbReference type="PROSITE" id="PS50994"/>
    </source>
</evidence>
<dbReference type="PANTHER" id="PTHR47331">
    <property type="entry name" value="PHD-TYPE DOMAIN-CONTAINING PROTEIN"/>
    <property type="match status" value="1"/>
</dbReference>
<organism evidence="2 3">
    <name type="scientific">Sipha flava</name>
    <name type="common">yellow sugarcane aphid</name>
    <dbReference type="NCBI Taxonomy" id="143950"/>
    <lineage>
        <taxon>Eukaryota</taxon>
        <taxon>Metazoa</taxon>
        <taxon>Ecdysozoa</taxon>
        <taxon>Arthropoda</taxon>
        <taxon>Hexapoda</taxon>
        <taxon>Insecta</taxon>
        <taxon>Pterygota</taxon>
        <taxon>Neoptera</taxon>
        <taxon>Paraneoptera</taxon>
        <taxon>Hemiptera</taxon>
        <taxon>Sternorrhyncha</taxon>
        <taxon>Aphidomorpha</taxon>
        <taxon>Aphidoidea</taxon>
        <taxon>Aphididae</taxon>
        <taxon>Sipha</taxon>
    </lineage>
</organism>
<gene>
    <name evidence="3" type="primary">LOC112691007</name>
</gene>
<evidence type="ECO:0000313" key="2">
    <source>
        <dbReference type="Proteomes" id="UP000694846"/>
    </source>
</evidence>
<dbReference type="InterPro" id="IPR036397">
    <property type="entry name" value="RNaseH_sf"/>
</dbReference>
<dbReference type="GeneID" id="112691007"/>
<keyword evidence="2" id="KW-1185">Reference proteome</keyword>
<dbReference type="RefSeq" id="XP_025420904.1">
    <property type="nucleotide sequence ID" value="XM_025565119.1"/>
</dbReference>
<proteinExistence type="predicted"/>
<dbReference type="OrthoDB" id="6616707at2759"/>
<reference evidence="3" key="1">
    <citation type="submission" date="2025-08" db="UniProtKB">
        <authorList>
            <consortium name="RefSeq"/>
        </authorList>
    </citation>
    <scope>IDENTIFICATION</scope>
    <source>
        <tissue evidence="3">Whole body</tissue>
    </source>
</reference>
<dbReference type="Proteomes" id="UP000694846">
    <property type="component" value="Unplaced"/>
</dbReference>
<protein>
    <submittedName>
        <fullName evidence="3">Uncharacterized protein LOC112691007</fullName>
    </submittedName>
</protein>
<dbReference type="InterPro" id="IPR040676">
    <property type="entry name" value="DUF5641"/>
</dbReference>
<dbReference type="PANTHER" id="PTHR47331:SF1">
    <property type="entry name" value="GAG-LIKE PROTEIN"/>
    <property type="match status" value="1"/>
</dbReference>
<dbReference type="SUPFAM" id="SSF53098">
    <property type="entry name" value="Ribonuclease H-like"/>
    <property type="match status" value="1"/>
</dbReference>
<dbReference type="InterPro" id="IPR001584">
    <property type="entry name" value="Integrase_cat-core"/>
</dbReference>
<sequence>MTVHISMDEILSKFSSLQKISRIIAYCRRFLRSRTSIPVTKIINADEMAQALSTLIYVTQRQVFAEEIAKLSNGHSCSKPFRMLDLFIDRDELLRVGGRLRHADIPYMQKHPVLLPSHHRLTDLIIDHHHRMLHHPGAMALQTHLQRKFWILSARQAIRSRLRLCMPCYRTPPRSVQPKMATLPKYRVQQIKPFSVTGVDYAGPITLKGQRGQSSPRRNAYICLFVYTATKALHLELSSDLSTETFLLAFTRFAARRRPIKEIHSDCGSNFVGAVNLLNPLQHLVTSTTFQDRVRNHLSKAQITWHFNPPSSPHFGGLWEARVKSTKSLISRSIGIHKLTSEELITLLTKIEATLNSRPLCALSNDPKDLEALTPGHFLNLEPPTSLPDPCLENLPLSKMQRWRLVSDIHRHFWTRWKNEYLSTLQLRKKWTEHGKPLNVGDLVLIKENTPPLYWRYGRILALHPEANGVSRVATVHTDLTRPAVKLCPVPSSC</sequence>
<dbReference type="Pfam" id="PF18701">
    <property type="entry name" value="DUF5641"/>
    <property type="match status" value="1"/>
</dbReference>
<dbReference type="InterPro" id="IPR041588">
    <property type="entry name" value="Integrase_H2C2"/>
</dbReference>
<dbReference type="PROSITE" id="PS50994">
    <property type="entry name" value="INTEGRASE"/>
    <property type="match status" value="1"/>
</dbReference>
<accession>A0A8B8GCF5</accession>
<dbReference type="Gene3D" id="3.30.420.10">
    <property type="entry name" value="Ribonuclease H-like superfamily/Ribonuclease H"/>
    <property type="match status" value="1"/>
</dbReference>
<dbReference type="GO" id="GO:0003676">
    <property type="term" value="F:nucleic acid binding"/>
    <property type="evidence" value="ECO:0007669"/>
    <property type="project" value="InterPro"/>
</dbReference>
<name>A0A8B8GCF5_9HEMI</name>
<evidence type="ECO:0000313" key="3">
    <source>
        <dbReference type="RefSeq" id="XP_025420904.1"/>
    </source>
</evidence>
<dbReference type="GO" id="GO:0015074">
    <property type="term" value="P:DNA integration"/>
    <property type="evidence" value="ECO:0007669"/>
    <property type="project" value="InterPro"/>
</dbReference>
<dbReference type="InterPro" id="IPR012337">
    <property type="entry name" value="RNaseH-like_sf"/>
</dbReference>
<dbReference type="Pfam" id="PF17921">
    <property type="entry name" value="Integrase_H2C2"/>
    <property type="match status" value="1"/>
</dbReference>
<dbReference type="AlphaFoldDB" id="A0A8B8GCF5"/>
<feature type="domain" description="Integrase catalytic" evidence="1">
    <location>
        <begin position="189"/>
        <end position="383"/>
    </location>
</feature>